<dbReference type="InterPro" id="IPR036526">
    <property type="entry name" value="C-N_Hydrolase_sf"/>
</dbReference>
<feature type="compositionally biased region" description="Acidic residues" evidence="9">
    <location>
        <begin position="25"/>
        <end position="43"/>
    </location>
</feature>
<keyword evidence="3 8" id="KW-0808">Transferase</keyword>
<comment type="similarity">
    <text evidence="8">Belongs to the CN hydrolase family. Apolipoprotein N-acyltransferase subfamily.</text>
</comment>
<feature type="transmembrane region" description="Helical" evidence="8">
    <location>
        <begin position="251"/>
        <end position="275"/>
    </location>
</feature>
<evidence type="ECO:0000313" key="11">
    <source>
        <dbReference type="EMBL" id="BBY08983.1"/>
    </source>
</evidence>
<feature type="region of interest" description="Disordered" evidence="9">
    <location>
        <begin position="19"/>
        <end position="68"/>
    </location>
</feature>
<dbReference type="Pfam" id="PF00795">
    <property type="entry name" value="CN_hydrolase"/>
    <property type="match status" value="1"/>
</dbReference>
<comment type="catalytic activity">
    <reaction evidence="8">
        <text>N-terminal S-1,2-diacyl-sn-glyceryl-L-cysteinyl-[lipoprotein] + a glycerophospholipid = N-acyl-S-1,2-diacyl-sn-glyceryl-L-cysteinyl-[lipoprotein] + a 2-acyl-sn-glycero-3-phospholipid + H(+)</text>
        <dbReference type="Rhea" id="RHEA:48228"/>
        <dbReference type="Rhea" id="RHEA-COMP:14681"/>
        <dbReference type="Rhea" id="RHEA-COMP:14684"/>
        <dbReference type="ChEBI" id="CHEBI:15378"/>
        <dbReference type="ChEBI" id="CHEBI:136912"/>
        <dbReference type="ChEBI" id="CHEBI:140656"/>
        <dbReference type="ChEBI" id="CHEBI:140657"/>
        <dbReference type="ChEBI" id="CHEBI:140660"/>
        <dbReference type="EC" id="2.3.1.269"/>
    </reaction>
</comment>
<feature type="region of interest" description="Disordered" evidence="9">
    <location>
        <begin position="623"/>
        <end position="679"/>
    </location>
</feature>
<evidence type="ECO:0000256" key="9">
    <source>
        <dbReference type="SAM" id="MobiDB-lite"/>
    </source>
</evidence>
<dbReference type="PROSITE" id="PS50263">
    <property type="entry name" value="CN_HYDROLASE"/>
    <property type="match status" value="1"/>
</dbReference>
<dbReference type="KEGG" id="mnv:MNVI_43010"/>
<evidence type="ECO:0000256" key="1">
    <source>
        <dbReference type="ARBA" id="ARBA00004651"/>
    </source>
</evidence>
<feature type="transmembrane region" description="Helical" evidence="8">
    <location>
        <begin position="295"/>
        <end position="315"/>
    </location>
</feature>
<evidence type="ECO:0000256" key="3">
    <source>
        <dbReference type="ARBA" id="ARBA00022679"/>
    </source>
</evidence>
<dbReference type="GO" id="GO:0005886">
    <property type="term" value="C:plasma membrane"/>
    <property type="evidence" value="ECO:0007669"/>
    <property type="project" value="UniProtKB-SubCell"/>
</dbReference>
<dbReference type="PANTHER" id="PTHR38686:SF1">
    <property type="entry name" value="APOLIPOPROTEIN N-ACYLTRANSFERASE"/>
    <property type="match status" value="1"/>
</dbReference>
<gene>
    <name evidence="8" type="primary">lnt</name>
    <name evidence="11" type="ORF">MNVI_43010</name>
</gene>
<evidence type="ECO:0000256" key="2">
    <source>
        <dbReference type="ARBA" id="ARBA00022475"/>
    </source>
</evidence>
<reference evidence="11 12" key="1">
    <citation type="journal article" date="2019" name="Emerg. Microbes Infect.">
        <title>Comprehensive subspecies identification of 175 nontuberculous mycobacteria species based on 7547 genomic profiles.</title>
        <authorList>
            <person name="Matsumoto Y."/>
            <person name="Kinjo T."/>
            <person name="Motooka D."/>
            <person name="Nabeya D."/>
            <person name="Jung N."/>
            <person name="Uechi K."/>
            <person name="Horii T."/>
            <person name="Iida T."/>
            <person name="Fujita J."/>
            <person name="Nakamura S."/>
        </authorList>
    </citation>
    <scope>NUCLEOTIDE SEQUENCE [LARGE SCALE GENOMIC DNA]</scope>
    <source>
        <strain evidence="11 12">JCM 16367</strain>
    </source>
</reference>
<feature type="transmembrane region" description="Helical" evidence="8">
    <location>
        <begin position="594"/>
        <end position="617"/>
    </location>
</feature>
<dbReference type="InterPro" id="IPR003010">
    <property type="entry name" value="C-N_Hydrolase"/>
</dbReference>
<sequence>MARTPKWLPRGGRFNDVTEIIPAIGDDDTGTDVADDDAGTDDTPDGRHETAVDDDAASSEEADHGQRVAPRQRLADLGAAILGWLRTVLLPRLVKALLPRLPRLAMTVAAGLLLCASFPSFNWWWAAIVAFALLAWVLTRPATTLLGGLGYGYLFGLVFYLSLLPWIADLVGAMPLTALVIVCAVFPALFGLLAVVVRRLPGWPIWFALLWAAQEWAKCTVPFGGFPWGVVAAGQTEGPFLPLVRLGGVSVLSTAIVLTGCSLTAITLEIVAWWGHSRTTGATAAGATDTAEAPPAVVLPGICICLVLLASIIVWPPVRRSGAGADNDPTVTVAAVQGNVPRLGLDFNAQRLAVLHNHVRETIRLAEDVHAGRAPQPQFVVWPEDASEIDPLLNADAAQQITAAVDAIGAPILVGTLTDVPGAAGAKPAARNTVIVWNPRTGPGERHDKQIVQPFGEYLPWRGFFRHLTALADWASNIVPGESAGVVHAAGVPVGVATCWEVIFDRALRESVHNGAQVLAVPANNANFNQRMSEQQLAFAKLRAVELDRYVVVASNTGISAVVAPDGRELVRTDFFVPAYLDNQVRLKTTTTPAAGLGPIVQWVLVGAAVAVVLAAIRHNGWFPRPKRSRSTDDSIAPGDRSDAPPDDGEDAASDADDDETPAAGGRHAARSGPDKGAT</sequence>
<comment type="function">
    <text evidence="8">Catalyzes the phospholipid dependent N-acylation of the N-terminal cysteine of apolipoprotein, the last step in lipoprotein maturation.</text>
</comment>
<evidence type="ECO:0000256" key="6">
    <source>
        <dbReference type="ARBA" id="ARBA00023136"/>
    </source>
</evidence>
<feature type="transmembrane region" description="Helical" evidence="8">
    <location>
        <begin position="151"/>
        <end position="168"/>
    </location>
</feature>
<feature type="compositionally biased region" description="Acidic residues" evidence="9">
    <location>
        <begin position="645"/>
        <end position="661"/>
    </location>
</feature>
<evidence type="ECO:0000256" key="5">
    <source>
        <dbReference type="ARBA" id="ARBA00022989"/>
    </source>
</evidence>
<dbReference type="OrthoDB" id="9804277at2"/>
<keyword evidence="7 8" id="KW-0012">Acyltransferase</keyword>
<organism evidence="11 12">
    <name type="scientific">Mycobacterium noviomagense</name>
    <dbReference type="NCBI Taxonomy" id="459858"/>
    <lineage>
        <taxon>Bacteria</taxon>
        <taxon>Bacillati</taxon>
        <taxon>Actinomycetota</taxon>
        <taxon>Actinomycetes</taxon>
        <taxon>Mycobacteriales</taxon>
        <taxon>Mycobacteriaceae</taxon>
        <taxon>Mycobacterium</taxon>
    </lineage>
</organism>
<comment type="subcellular location">
    <subcellularLocation>
        <location evidence="1 8">Cell membrane</location>
        <topology evidence="1 8">Multi-pass membrane protein</topology>
    </subcellularLocation>
</comment>
<dbReference type="PANTHER" id="PTHR38686">
    <property type="entry name" value="APOLIPOPROTEIN N-ACYLTRANSFERASE"/>
    <property type="match status" value="1"/>
</dbReference>
<evidence type="ECO:0000259" key="10">
    <source>
        <dbReference type="PROSITE" id="PS50263"/>
    </source>
</evidence>
<dbReference type="SUPFAM" id="SSF56317">
    <property type="entry name" value="Carbon-nitrogen hydrolase"/>
    <property type="match status" value="1"/>
</dbReference>
<evidence type="ECO:0000313" key="12">
    <source>
        <dbReference type="Proteomes" id="UP000466894"/>
    </source>
</evidence>
<dbReference type="AlphaFoldDB" id="A0A7I7PK31"/>
<evidence type="ECO:0000256" key="4">
    <source>
        <dbReference type="ARBA" id="ARBA00022692"/>
    </source>
</evidence>
<keyword evidence="4 8" id="KW-0812">Transmembrane</keyword>
<proteinExistence type="inferred from homology"/>
<evidence type="ECO:0000256" key="8">
    <source>
        <dbReference type="HAMAP-Rule" id="MF_01148"/>
    </source>
</evidence>
<accession>A0A7I7PK31</accession>
<dbReference type="UniPathway" id="UPA00666"/>
<dbReference type="HAMAP" id="MF_01148">
    <property type="entry name" value="Lnt"/>
    <property type="match status" value="1"/>
</dbReference>
<dbReference type="CDD" id="cd07571">
    <property type="entry name" value="ALP_N-acyl_transferase"/>
    <property type="match status" value="1"/>
</dbReference>
<dbReference type="Gene3D" id="3.60.110.10">
    <property type="entry name" value="Carbon-nitrogen hydrolase"/>
    <property type="match status" value="1"/>
</dbReference>
<comment type="pathway">
    <text evidence="8">Protein modification; lipoprotein biosynthesis (N-acyl transfer).</text>
</comment>
<dbReference type="InterPro" id="IPR004563">
    <property type="entry name" value="Apolipo_AcylTrfase"/>
</dbReference>
<keyword evidence="2 8" id="KW-1003">Cell membrane</keyword>
<dbReference type="EC" id="2.3.1.269" evidence="8"/>
<dbReference type="GO" id="GO:0042158">
    <property type="term" value="P:lipoprotein biosynthetic process"/>
    <property type="evidence" value="ECO:0007669"/>
    <property type="project" value="UniProtKB-UniRule"/>
</dbReference>
<keyword evidence="6 8" id="KW-0472">Membrane</keyword>
<dbReference type="NCBIfam" id="TIGR00546">
    <property type="entry name" value="lnt"/>
    <property type="match status" value="1"/>
</dbReference>
<protein>
    <recommendedName>
        <fullName evidence="8">Apolipoprotein N-acyltransferase</fullName>
        <shortName evidence="8">ALP N-acyltransferase</shortName>
        <ecNumber evidence="8">2.3.1.269</ecNumber>
    </recommendedName>
</protein>
<feature type="domain" description="CN hydrolase" evidence="10">
    <location>
        <begin position="331"/>
        <end position="587"/>
    </location>
</feature>
<dbReference type="Proteomes" id="UP000466894">
    <property type="component" value="Chromosome"/>
</dbReference>
<name>A0A7I7PK31_9MYCO</name>
<keyword evidence="5 8" id="KW-1133">Transmembrane helix</keyword>
<dbReference type="InterPro" id="IPR045378">
    <property type="entry name" value="LNT_N"/>
</dbReference>
<dbReference type="RefSeq" id="WP_083087378.1">
    <property type="nucleotide sequence ID" value="NZ_AP022583.1"/>
</dbReference>
<feature type="transmembrane region" description="Helical" evidence="8">
    <location>
        <begin position="174"/>
        <end position="197"/>
    </location>
</feature>
<dbReference type="Pfam" id="PF20154">
    <property type="entry name" value="LNT_N"/>
    <property type="match status" value="1"/>
</dbReference>
<evidence type="ECO:0000256" key="7">
    <source>
        <dbReference type="ARBA" id="ARBA00023315"/>
    </source>
</evidence>
<dbReference type="GO" id="GO:0016410">
    <property type="term" value="F:N-acyltransferase activity"/>
    <property type="evidence" value="ECO:0007669"/>
    <property type="project" value="UniProtKB-UniRule"/>
</dbReference>
<dbReference type="EMBL" id="AP022583">
    <property type="protein sequence ID" value="BBY08983.1"/>
    <property type="molecule type" value="Genomic_DNA"/>
</dbReference>
<feature type="transmembrane region" description="Helical" evidence="8">
    <location>
        <begin position="121"/>
        <end position="139"/>
    </location>
</feature>